<evidence type="ECO:0000313" key="3">
    <source>
        <dbReference type="Proteomes" id="UP001342826"/>
    </source>
</evidence>
<feature type="transmembrane region" description="Helical" evidence="1">
    <location>
        <begin position="52"/>
        <end position="73"/>
    </location>
</feature>
<feature type="transmembrane region" description="Helical" evidence="1">
    <location>
        <begin position="183"/>
        <end position="209"/>
    </location>
</feature>
<feature type="transmembrane region" description="Helical" evidence="1">
    <location>
        <begin position="155"/>
        <end position="177"/>
    </location>
</feature>
<organism evidence="2 3">
    <name type="scientific">Metabacillus fastidiosus</name>
    <dbReference type="NCBI Taxonomy" id="1458"/>
    <lineage>
        <taxon>Bacteria</taxon>
        <taxon>Bacillati</taxon>
        <taxon>Bacillota</taxon>
        <taxon>Bacilli</taxon>
        <taxon>Bacillales</taxon>
        <taxon>Bacillaceae</taxon>
        <taxon>Metabacillus</taxon>
    </lineage>
</organism>
<evidence type="ECO:0000313" key="2">
    <source>
        <dbReference type="EMBL" id="MED4401996.1"/>
    </source>
</evidence>
<sequence length="234" mass="27107">MRKNREVDRISLSYLNLQTPKENRGNIIVFFLVTLDLIGVLPILAVPFSYNFFIAMIVPVACLHLWAIMYVIAPYKYERSYYLFFGIYGLINTYVYFLVIQKLLYSHLFIQGSMAFITGIIFFISLIIFINWLNIRFLYSGTYANLQEKKTNKNVAPITAAAGLGYVIAHLVLTFIYSVSIKMAILIIVLSVLSIATAYFSTFIHRYFFILKNEEIVKKLRPEFGLPKKCRKNI</sequence>
<keyword evidence="1" id="KW-0472">Membrane</keyword>
<name>A0ABU6P1H8_9BACI</name>
<keyword evidence="1" id="KW-1133">Transmembrane helix</keyword>
<feature type="transmembrane region" description="Helical" evidence="1">
    <location>
        <begin position="112"/>
        <end position="134"/>
    </location>
</feature>
<dbReference type="EMBL" id="JARTFS010000008">
    <property type="protein sequence ID" value="MED4401996.1"/>
    <property type="molecule type" value="Genomic_DNA"/>
</dbReference>
<dbReference type="Proteomes" id="UP001342826">
    <property type="component" value="Unassembled WGS sequence"/>
</dbReference>
<reference evidence="2 3" key="1">
    <citation type="submission" date="2023-03" db="EMBL/GenBank/DDBJ databases">
        <title>Bacillus Genome Sequencing.</title>
        <authorList>
            <person name="Dunlap C."/>
        </authorList>
    </citation>
    <scope>NUCLEOTIDE SEQUENCE [LARGE SCALE GENOMIC DNA]</scope>
    <source>
        <strain evidence="2 3">NRS-1717</strain>
    </source>
</reference>
<keyword evidence="1" id="KW-0812">Transmembrane</keyword>
<comment type="caution">
    <text evidence="2">The sequence shown here is derived from an EMBL/GenBank/DDBJ whole genome shotgun (WGS) entry which is preliminary data.</text>
</comment>
<proteinExistence type="predicted"/>
<feature type="transmembrane region" description="Helical" evidence="1">
    <location>
        <begin position="27"/>
        <end position="46"/>
    </location>
</feature>
<keyword evidence="3" id="KW-1185">Reference proteome</keyword>
<gene>
    <name evidence="2" type="ORF">P9271_11770</name>
</gene>
<feature type="transmembrane region" description="Helical" evidence="1">
    <location>
        <begin position="80"/>
        <end position="100"/>
    </location>
</feature>
<dbReference type="RefSeq" id="WP_328015281.1">
    <property type="nucleotide sequence ID" value="NZ_JARTFS010000008.1"/>
</dbReference>
<protein>
    <submittedName>
        <fullName evidence="2">Uncharacterized protein</fullName>
    </submittedName>
</protein>
<accession>A0ABU6P1H8</accession>
<evidence type="ECO:0000256" key="1">
    <source>
        <dbReference type="SAM" id="Phobius"/>
    </source>
</evidence>